<proteinExistence type="predicted"/>
<evidence type="ECO:0000313" key="1">
    <source>
        <dbReference type="EMBL" id="MBE9032167.1"/>
    </source>
</evidence>
<dbReference type="Proteomes" id="UP000625316">
    <property type="component" value="Unassembled WGS sequence"/>
</dbReference>
<name>A0A928VTA9_9CYAN</name>
<reference evidence="1" key="1">
    <citation type="submission" date="2020-10" db="EMBL/GenBank/DDBJ databases">
        <authorList>
            <person name="Castelo-Branco R."/>
            <person name="Eusebio N."/>
            <person name="Adriana R."/>
            <person name="Vieira A."/>
            <person name="Brugerolle De Fraissinette N."/>
            <person name="Rezende De Castro R."/>
            <person name="Schneider M.P."/>
            <person name="Vasconcelos V."/>
            <person name="Leao P.N."/>
        </authorList>
    </citation>
    <scope>NUCLEOTIDE SEQUENCE</scope>
    <source>
        <strain evidence="1">LEGE 11480</strain>
    </source>
</reference>
<sequence length="101" mass="10813">MNYPIPPNSSDGDGLCKSVDENALVDALKIVVISARANGQTLEDVKAEILADDQLLDVSQRTLLSDVVAKAWEEIPSEKPELATVTPISSETRRKAPLLAG</sequence>
<accession>A0A928VTA9</accession>
<dbReference type="EMBL" id="JADEXQ010000091">
    <property type="protein sequence ID" value="MBE9032167.1"/>
    <property type="molecule type" value="Genomic_DNA"/>
</dbReference>
<keyword evidence="2" id="KW-1185">Reference proteome</keyword>
<protein>
    <submittedName>
        <fullName evidence="1">Uncharacterized protein</fullName>
    </submittedName>
</protein>
<comment type="caution">
    <text evidence="1">The sequence shown here is derived from an EMBL/GenBank/DDBJ whole genome shotgun (WGS) entry which is preliminary data.</text>
</comment>
<gene>
    <name evidence="1" type="ORF">IQ266_20725</name>
</gene>
<evidence type="ECO:0000313" key="2">
    <source>
        <dbReference type="Proteomes" id="UP000625316"/>
    </source>
</evidence>
<organism evidence="1 2">
    <name type="scientific">Romeriopsis navalis LEGE 11480</name>
    <dbReference type="NCBI Taxonomy" id="2777977"/>
    <lineage>
        <taxon>Bacteria</taxon>
        <taxon>Bacillati</taxon>
        <taxon>Cyanobacteriota</taxon>
        <taxon>Cyanophyceae</taxon>
        <taxon>Leptolyngbyales</taxon>
        <taxon>Leptolyngbyaceae</taxon>
        <taxon>Romeriopsis</taxon>
        <taxon>Romeriopsis navalis</taxon>
    </lineage>
</organism>
<dbReference type="RefSeq" id="WP_264326989.1">
    <property type="nucleotide sequence ID" value="NZ_JADEXQ010000091.1"/>
</dbReference>
<dbReference type="AlphaFoldDB" id="A0A928VTA9"/>